<dbReference type="InterPro" id="IPR004358">
    <property type="entry name" value="Sig_transdc_His_kin-like_C"/>
</dbReference>
<dbReference type="InterPro" id="IPR036890">
    <property type="entry name" value="HATPase_C_sf"/>
</dbReference>
<dbReference type="SUPFAM" id="SSF55781">
    <property type="entry name" value="GAF domain-like"/>
    <property type="match status" value="1"/>
</dbReference>
<organism evidence="6 7">
    <name type="scientific">Dawidia soli</name>
    <dbReference type="NCBI Taxonomy" id="2782352"/>
    <lineage>
        <taxon>Bacteria</taxon>
        <taxon>Pseudomonadati</taxon>
        <taxon>Bacteroidota</taxon>
        <taxon>Cytophagia</taxon>
        <taxon>Cytophagales</taxon>
        <taxon>Chryseotaleaceae</taxon>
        <taxon>Dawidia</taxon>
    </lineage>
</organism>
<dbReference type="PROSITE" id="PS50109">
    <property type="entry name" value="HIS_KIN"/>
    <property type="match status" value="1"/>
</dbReference>
<comment type="caution">
    <text evidence="6">The sequence shown here is derived from an EMBL/GenBank/DDBJ whole genome shotgun (WGS) entry which is preliminary data.</text>
</comment>
<gene>
    <name evidence="6" type="ORF">KK078_00205</name>
</gene>
<dbReference type="GO" id="GO:0030295">
    <property type="term" value="F:protein kinase activator activity"/>
    <property type="evidence" value="ECO:0007669"/>
    <property type="project" value="TreeGrafter"/>
</dbReference>
<dbReference type="Gene3D" id="3.30.450.40">
    <property type="match status" value="1"/>
</dbReference>
<dbReference type="PRINTS" id="PR00344">
    <property type="entry name" value="BCTRLSENSOR"/>
</dbReference>
<accession>A0AAP2GFX4</accession>
<proteinExistence type="predicted"/>
<dbReference type="InterPro" id="IPR050351">
    <property type="entry name" value="BphY/WalK/GraS-like"/>
</dbReference>
<evidence type="ECO:0000256" key="3">
    <source>
        <dbReference type="ARBA" id="ARBA00022679"/>
    </source>
</evidence>
<dbReference type="InterPro" id="IPR005467">
    <property type="entry name" value="His_kinase_dom"/>
</dbReference>
<dbReference type="InterPro" id="IPR029016">
    <property type="entry name" value="GAF-like_dom_sf"/>
</dbReference>
<evidence type="ECO:0000256" key="4">
    <source>
        <dbReference type="ARBA" id="ARBA00022777"/>
    </source>
</evidence>
<dbReference type="Pfam" id="PF01590">
    <property type="entry name" value="GAF"/>
    <property type="match status" value="1"/>
</dbReference>
<evidence type="ECO:0000313" key="7">
    <source>
        <dbReference type="Proteomes" id="UP001319180"/>
    </source>
</evidence>
<comment type="catalytic activity">
    <reaction evidence="1">
        <text>ATP + protein L-histidine = ADP + protein N-phospho-L-histidine.</text>
        <dbReference type="EC" id="2.7.13.3"/>
    </reaction>
</comment>
<dbReference type="EC" id="2.7.13.3" evidence="2"/>
<dbReference type="InterPro" id="IPR003594">
    <property type="entry name" value="HATPase_dom"/>
</dbReference>
<dbReference type="PANTHER" id="PTHR42878">
    <property type="entry name" value="TWO-COMPONENT HISTIDINE KINASE"/>
    <property type="match status" value="1"/>
</dbReference>
<evidence type="ECO:0000313" key="6">
    <source>
        <dbReference type="EMBL" id="MBT1684950.1"/>
    </source>
</evidence>
<dbReference type="RefSeq" id="WP_254088207.1">
    <property type="nucleotide sequence ID" value="NZ_JAHESC010000001.1"/>
</dbReference>
<keyword evidence="4 6" id="KW-0418">Kinase</keyword>
<dbReference type="InterPro" id="IPR003018">
    <property type="entry name" value="GAF"/>
</dbReference>
<keyword evidence="7" id="KW-1185">Reference proteome</keyword>
<dbReference type="GO" id="GO:0004673">
    <property type="term" value="F:protein histidine kinase activity"/>
    <property type="evidence" value="ECO:0007669"/>
    <property type="project" value="UniProtKB-EC"/>
</dbReference>
<feature type="domain" description="Histidine kinase" evidence="5">
    <location>
        <begin position="187"/>
        <end position="415"/>
    </location>
</feature>
<dbReference type="SMART" id="SM00065">
    <property type="entry name" value="GAF"/>
    <property type="match status" value="1"/>
</dbReference>
<reference evidence="6 7" key="1">
    <citation type="submission" date="2021-05" db="EMBL/GenBank/DDBJ databases">
        <title>A Polyphasic approach of four new species of the genus Ohtaekwangia: Ohtaekwangia histidinii sp. nov., Ohtaekwangia cretensis sp. nov., Ohtaekwangia indiensis sp. nov., Ohtaekwangia reichenbachii sp. nov. from diverse environment.</title>
        <authorList>
            <person name="Octaviana S."/>
        </authorList>
    </citation>
    <scope>NUCLEOTIDE SEQUENCE [LARGE SCALE GENOMIC DNA]</scope>
    <source>
        <strain evidence="6 7">PWU37</strain>
    </source>
</reference>
<dbReference type="Proteomes" id="UP001319180">
    <property type="component" value="Unassembled WGS sequence"/>
</dbReference>
<keyword evidence="3" id="KW-0808">Transferase</keyword>
<dbReference type="EMBL" id="JAHESC010000001">
    <property type="protein sequence ID" value="MBT1684950.1"/>
    <property type="molecule type" value="Genomic_DNA"/>
</dbReference>
<evidence type="ECO:0000259" key="5">
    <source>
        <dbReference type="PROSITE" id="PS50109"/>
    </source>
</evidence>
<dbReference type="SMART" id="SM00387">
    <property type="entry name" value="HATPase_c"/>
    <property type="match status" value="1"/>
</dbReference>
<sequence>MIQKTDSLSEDVQKVRQIPIVHTLLEVVCRTTGLGFAAIARVTGDRWIACSVRDEIAFGVKEGGELRVETTICNEIRVSRKPVVIDDMAFDGKYSDHPAFRKYGFQSYISVPIVLKNGTFFGTLCALDPKPARLRNSQTLGLFMLFADLISFHLHSVDEIQNRNRAIGILNRRVAGTVEEDRQYHYISDHNLSEPLRKLRLFSSLIAGTANNGDTEKTKTLATRINAFAEQFGVMMKDVSDYPRLTDRGYFYEELRLGELMADVAVQLREFIHEKQGTIDVIDLPAAAGIRFHLEHLFHRLIHNALKFSRPGVPALIQISSYRLWGDELQDIFPANPAAEYVEIIVDDNGRGIEPMELDKIGHLFSQPDHEVTRQGYGRGLAYCRKIVRFHGGFITVKSTVGQGSTFTVFLPVNPAPVYNSRAWA</sequence>
<evidence type="ECO:0000256" key="2">
    <source>
        <dbReference type="ARBA" id="ARBA00012438"/>
    </source>
</evidence>
<protein>
    <recommendedName>
        <fullName evidence="2">histidine kinase</fullName>
        <ecNumber evidence="2">2.7.13.3</ecNumber>
    </recommendedName>
</protein>
<dbReference type="GO" id="GO:0007234">
    <property type="term" value="P:osmosensory signaling via phosphorelay pathway"/>
    <property type="evidence" value="ECO:0007669"/>
    <property type="project" value="TreeGrafter"/>
</dbReference>
<dbReference type="Pfam" id="PF02518">
    <property type="entry name" value="HATPase_c"/>
    <property type="match status" value="1"/>
</dbReference>
<dbReference type="Gene3D" id="3.30.565.10">
    <property type="entry name" value="Histidine kinase-like ATPase, C-terminal domain"/>
    <property type="match status" value="1"/>
</dbReference>
<dbReference type="GO" id="GO:0000156">
    <property type="term" value="F:phosphorelay response regulator activity"/>
    <property type="evidence" value="ECO:0007669"/>
    <property type="project" value="TreeGrafter"/>
</dbReference>
<dbReference type="SUPFAM" id="SSF55874">
    <property type="entry name" value="ATPase domain of HSP90 chaperone/DNA topoisomerase II/histidine kinase"/>
    <property type="match status" value="1"/>
</dbReference>
<dbReference type="AlphaFoldDB" id="A0AAP2GFX4"/>
<dbReference type="PANTHER" id="PTHR42878:SF14">
    <property type="entry name" value="OSMOLARITY TWO-COMPONENT SYSTEM PROTEIN SSK1"/>
    <property type="match status" value="1"/>
</dbReference>
<name>A0AAP2GFX4_9BACT</name>
<evidence type="ECO:0000256" key="1">
    <source>
        <dbReference type="ARBA" id="ARBA00000085"/>
    </source>
</evidence>